<gene>
    <name evidence="2" type="ORF">LCGC14_0491040</name>
</gene>
<feature type="compositionally biased region" description="Basic and acidic residues" evidence="1">
    <location>
        <begin position="173"/>
        <end position="190"/>
    </location>
</feature>
<evidence type="ECO:0000313" key="2">
    <source>
        <dbReference type="EMBL" id="KKN64491.1"/>
    </source>
</evidence>
<name>A0A0F9UTH3_9ZZZZ</name>
<evidence type="ECO:0000256" key="1">
    <source>
        <dbReference type="SAM" id="MobiDB-lite"/>
    </source>
</evidence>
<accession>A0A0F9UTH3</accession>
<protein>
    <submittedName>
        <fullName evidence="2">Uncharacterized protein</fullName>
    </submittedName>
</protein>
<feature type="region of interest" description="Disordered" evidence="1">
    <location>
        <begin position="157"/>
        <end position="190"/>
    </location>
</feature>
<comment type="caution">
    <text evidence="2">The sequence shown here is derived from an EMBL/GenBank/DDBJ whole genome shotgun (WGS) entry which is preliminary data.</text>
</comment>
<dbReference type="EMBL" id="LAZR01000553">
    <property type="protein sequence ID" value="KKN64491.1"/>
    <property type="molecule type" value="Genomic_DNA"/>
</dbReference>
<sequence>MEVTIKTSDIDTWDTGVSVGTDLKENLDTVHMSLGVLGLHLCPIRKAGGQDPENQSQTVTALAKAIGIDRSWLSNAISNAQFYAGHYEDVPPQATIGQLNRGRKLTGWTTKLDKPPTKTQIKKAMKYLEGEVDEPAKVSPTAIAYVRGARGKLVRALEHDDPLTPQEVTSVEQAKDELDIVDSHYESEDE</sequence>
<organism evidence="2">
    <name type="scientific">marine sediment metagenome</name>
    <dbReference type="NCBI Taxonomy" id="412755"/>
    <lineage>
        <taxon>unclassified sequences</taxon>
        <taxon>metagenomes</taxon>
        <taxon>ecological metagenomes</taxon>
    </lineage>
</organism>
<dbReference type="AlphaFoldDB" id="A0A0F9UTH3"/>
<proteinExistence type="predicted"/>
<reference evidence="2" key="1">
    <citation type="journal article" date="2015" name="Nature">
        <title>Complex archaea that bridge the gap between prokaryotes and eukaryotes.</title>
        <authorList>
            <person name="Spang A."/>
            <person name="Saw J.H."/>
            <person name="Jorgensen S.L."/>
            <person name="Zaremba-Niedzwiedzka K."/>
            <person name="Martijn J."/>
            <person name="Lind A.E."/>
            <person name="van Eijk R."/>
            <person name="Schleper C."/>
            <person name="Guy L."/>
            <person name="Ettema T.J."/>
        </authorList>
    </citation>
    <scope>NUCLEOTIDE SEQUENCE</scope>
</reference>